<evidence type="ECO:0000313" key="2">
    <source>
        <dbReference type="EMBL" id="MBA0085069.1"/>
    </source>
</evidence>
<comment type="caution">
    <text evidence="2">The sequence shown here is derived from an EMBL/GenBank/DDBJ whole genome shotgun (WGS) entry which is preliminary data.</text>
</comment>
<dbReference type="Proteomes" id="UP000567293">
    <property type="component" value="Unassembled WGS sequence"/>
</dbReference>
<feature type="region of interest" description="Disordered" evidence="1">
    <location>
        <begin position="107"/>
        <end position="157"/>
    </location>
</feature>
<name>A0A7V8NPF2_9BACT</name>
<evidence type="ECO:0000313" key="3">
    <source>
        <dbReference type="Proteomes" id="UP000567293"/>
    </source>
</evidence>
<dbReference type="AlphaFoldDB" id="A0A7V8NPF2"/>
<reference evidence="2" key="1">
    <citation type="submission" date="2020-06" db="EMBL/GenBank/DDBJ databases">
        <title>Legume-microbial interactions unlock mineral nutrients during tropical forest succession.</title>
        <authorList>
            <person name="Epihov D.Z."/>
        </authorList>
    </citation>
    <scope>NUCLEOTIDE SEQUENCE [LARGE SCALE GENOMIC DNA]</scope>
    <source>
        <strain evidence="2">Pan2503</strain>
    </source>
</reference>
<organism evidence="2 3">
    <name type="scientific">Candidatus Acidiferrum panamense</name>
    <dbReference type="NCBI Taxonomy" id="2741543"/>
    <lineage>
        <taxon>Bacteria</taxon>
        <taxon>Pseudomonadati</taxon>
        <taxon>Acidobacteriota</taxon>
        <taxon>Terriglobia</taxon>
        <taxon>Candidatus Acidiferrales</taxon>
        <taxon>Candidatus Acidiferrum</taxon>
    </lineage>
</organism>
<evidence type="ECO:0000256" key="1">
    <source>
        <dbReference type="SAM" id="MobiDB-lite"/>
    </source>
</evidence>
<protein>
    <submittedName>
        <fullName evidence="2">Uncharacterized protein</fullName>
    </submittedName>
</protein>
<proteinExistence type="predicted"/>
<keyword evidence="3" id="KW-1185">Reference proteome</keyword>
<accession>A0A7V8NPF2</accession>
<feature type="compositionally biased region" description="Pro residues" evidence="1">
    <location>
        <begin position="138"/>
        <end position="149"/>
    </location>
</feature>
<sequence length="501" mass="54826">MGAGFEGPQGATTFRNPSDNTLAVGPDHIVQIVNSRIAIFSKRGKKYGKSGTVLYGPVATKSLWTAFGGVCEARNNGDAVVRYDQVAERWLIVMPIFSRIGPDDFPRKTDLAPGEAVPQGQLAKAGEASSPGSAWPLPANPPQPPPPPERGQRPEEQKEGVWAMCYAVSTGPDPLGTYYRYAFERNLFPDYPRPAVWIDGYYLATSSGDDVIQKQVCIADRTKMIAGQPATEQCIVMEGVNFLNNADMDGRKLPPAGAPNIMMAAGGTQLKNLFEDDGIYFWKVHVDWKNPANTKATGPRKIPVAPYHYLCNGQLTSCVPQPNTERRLDVQGDKIMNRLVYRRLGGHESIVAAHSVATQGGGGGVRWYEFQLDKNRDPVLSQQGTYTPGGFYRWMPSIAMDKKGDIGIGYSFGGRPNFPGQRFAARRAGDPKGLLTLHETVLAEGGASQLNTLRWEDYTTTAIDPSDDCAFWYVGDYMKEGDNAYRTKIGSFLLPNCKGTP</sequence>
<dbReference type="EMBL" id="JACDQQ010000848">
    <property type="protein sequence ID" value="MBA0085069.1"/>
    <property type="molecule type" value="Genomic_DNA"/>
</dbReference>
<gene>
    <name evidence="2" type="ORF">HRJ53_08735</name>
</gene>